<feature type="domain" description="GIY-YIG" evidence="2">
    <location>
        <begin position="165"/>
        <end position="329"/>
    </location>
</feature>
<proteinExistence type="predicted"/>
<evidence type="ECO:0008006" key="5">
    <source>
        <dbReference type="Google" id="ProtNLM"/>
    </source>
</evidence>
<reference evidence="3 4" key="1">
    <citation type="submission" date="2020-05" db="EMBL/GenBank/DDBJ databases">
        <title>Complete genome of Clostridium estertheticum subspecies estertheticum, isolated from Vacuum packed lamb meat from New Zealand imported to Switzerland.</title>
        <authorList>
            <person name="Wambui J."/>
            <person name="Stevens M.J.A."/>
            <person name="Stephan R."/>
        </authorList>
    </citation>
    <scope>NUCLEOTIDE SEQUENCE [LARGE SCALE GENOMIC DNA]</scope>
    <source>
        <strain evidence="3 4">CEST001</strain>
    </source>
</reference>
<organism evidence="3 4">
    <name type="scientific">Clostridium estertheticum</name>
    <dbReference type="NCBI Taxonomy" id="238834"/>
    <lineage>
        <taxon>Bacteria</taxon>
        <taxon>Bacillati</taxon>
        <taxon>Bacillota</taxon>
        <taxon>Clostridia</taxon>
        <taxon>Eubacteriales</taxon>
        <taxon>Clostridiaceae</taxon>
        <taxon>Clostridium</taxon>
    </lineage>
</organism>
<dbReference type="RefSeq" id="WP_171298931.1">
    <property type="nucleotide sequence ID" value="NZ_CP077615.1"/>
</dbReference>
<accession>A0A7Y3WUN5</accession>
<evidence type="ECO:0000259" key="1">
    <source>
        <dbReference type="Pfam" id="PF21818"/>
    </source>
</evidence>
<dbReference type="InterPro" id="IPR049251">
    <property type="entry name" value="DUF6884"/>
</dbReference>
<feature type="domain" description="DUF6884" evidence="1">
    <location>
        <begin position="4"/>
        <end position="133"/>
    </location>
</feature>
<dbReference type="Proteomes" id="UP000531659">
    <property type="component" value="Unassembled WGS sequence"/>
</dbReference>
<evidence type="ECO:0000313" key="3">
    <source>
        <dbReference type="EMBL" id="NNU78361.1"/>
    </source>
</evidence>
<dbReference type="AlphaFoldDB" id="A0A7Y3WUN5"/>
<gene>
    <name evidence="3" type="ORF">HLQ16_20830</name>
</gene>
<dbReference type="Pfam" id="PF21818">
    <property type="entry name" value="DUF6884"/>
    <property type="match status" value="1"/>
</dbReference>
<sequence length="453" mass="52352">MSKIALISCTSLKKDYSCQAKELYSESAIFRLEYELASILADEVYILSAMHGLVAKDTILEPYNYTLMNKSRDVKRQWSNKVLNSLRDKFSLEKDEFIILAGNDYSEYLLPSIKNYWLPLKGKCQGERRPMLQQLLELERETNLCKAAHQFFNQMCRMDYKTIGDIPFTSGIYIMFENGEKFGELDRIVRIGTHTSDDRLKNRLKDHFNSKNKDGSIFRKNIGKSLLNKDHDPYLDIWTLDTSNKQHRDKIDQEKQTYIENNVSDYLQKNISFVCFPVAEKENRLRLEEALISLMTKADDFYPSDEWLGKYSHVDRSCKSGLWLLQGMDAKPLTSEEFEFIKNSVRFPGSSYSTSIKPIDNTSFVSNKKVKSSTSNMPVSEIRLYIANLLKQKKLAGEITYTVRAGDLQKKLGIVNATPSVCDAMTKKIDYKYDIIFAPPKGKSTKLMIKYYL</sequence>
<dbReference type="InterPro" id="IPR058782">
    <property type="entry name" value="GIY_YIG_3"/>
</dbReference>
<comment type="caution">
    <text evidence="3">The sequence shown here is derived from an EMBL/GenBank/DDBJ whole genome shotgun (WGS) entry which is preliminary data.</text>
</comment>
<evidence type="ECO:0000313" key="4">
    <source>
        <dbReference type="Proteomes" id="UP000531659"/>
    </source>
</evidence>
<evidence type="ECO:0000259" key="2">
    <source>
        <dbReference type="Pfam" id="PF26468"/>
    </source>
</evidence>
<name>A0A7Y3WUN5_9CLOT</name>
<dbReference type="EMBL" id="JABEYB010000022">
    <property type="protein sequence ID" value="NNU78361.1"/>
    <property type="molecule type" value="Genomic_DNA"/>
</dbReference>
<protein>
    <recommendedName>
        <fullName evidence="5">GIY-YIG domain-containing protein</fullName>
    </recommendedName>
</protein>
<dbReference type="Pfam" id="PF26468">
    <property type="entry name" value="GIY_YIG_3"/>
    <property type="match status" value="1"/>
</dbReference>
<dbReference type="GeneID" id="83592400"/>